<evidence type="ECO:0000256" key="2">
    <source>
        <dbReference type="ARBA" id="ARBA00022475"/>
    </source>
</evidence>
<keyword evidence="8" id="KW-0812">Transmembrane</keyword>
<evidence type="ECO:0000256" key="1">
    <source>
        <dbReference type="ARBA" id="ARBA00004236"/>
    </source>
</evidence>
<dbReference type="OMA" id="CAISTWK"/>
<dbReference type="SMART" id="SM00409">
    <property type="entry name" value="IG"/>
    <property type="match status" value="2"/>
</dbReference>
<dbReference type="PROSITE" id="PS50835">
    <property type="entry name" value="IG_LIKE"/>
    <property type="match status" value="2"/>
</dbReference>
<dbReference type="CDD" id="cd00099">
    <property type="entry name" value="IgV"/>
    <property type="match status" value="2"/>
</dbReference>
<dbReference type="EMBL" id="JAAVVJ010000008">
    <property type="protein sequence ID" value="KAF7216305.1"/>
    <property type="molecule type" value="Genomic_DNA"/>
</dbReference>
<dbReference type="Proteomes" id="UP000822369">
    <property type="component" value="Chromosome 8"/>
</dbReference>
<dbReference type="InterPro" id="IPR003599">
    <property type="entry name" value="Ig_sub"/>
</dbReference>
<reference evidence="11" key="1">
    <citation type="submission" date="2020-03" db="EMBL/GenBank/DDBJ databases">
        <title>Intra-Species Differences in Population Size shape Life History and Genome Evolution.</title>
        <authorList>
            <person name="Willemsen D."/>
            <person name="Cui R."/>
            <person name="Valenzano D.R."/>
        </authorList>
    </citation>
    <scope>NUCLEOTIDE SEQUENCE</scope>
    <source>
        <strain evidence="11">GRZ</strain>
        <tissue evidence="11">Whole</tissue>
    </source>
</reference>
<feature type="chain" id="PRO_5038514889" evidence="9">
    <location>
        <begin position="16"/>
        <end position="378"/>
    </location>
</feature>
<evidence type="ECO:0000256" key="4">
    <source>
        <dbReference type="ARBA" id="ARBA00022859"/>
    </source>
</evidence>
<organism evidence="11 12">
    <name type="scientific">Nothobranchius furzeri</name>
    <name type="common">Turquoise killifish</name>
    <dbReference type="NCBI Taxonomy" id="105023"/>
    <lineage>
        <taxon>Eukaryota</taxon>
        <taxon>Metazoa</taxon>
        <taxon>Chordata</taxon>
        <taxon>Craniata</taxon>
        <taxon>Vertebrata</taxon>
        <taxon>Euteleostomi</taxon>
        <taxon>Actinopterygii</taxon>
        <taxon>Neopterygii</taxon>
        <taxon>Teleostei</taxon>
        <taxon>Neoteleostei</taxon>
        <taxon>Acanthomorphata</taxon>
        <taxon>Ovalentaria</taxon>
        <taxon>Atherinomorphae</taxon>
        <taxon>Cyprinodontiformes</taxon>
        <taxon>Nothobranchiidae</taxon>
        <taxon>Nothobranchius</taxon>
    </lineage>
</organism>
<proteinExistence type="predicted"/>
<dbReference type="PANTHER" id="PTHR19433:SF133">
    <property type="entry name" value="IMMUNE-TYPE RECEPTOR 5 PRECURSOR-RELATED"/>
    <property type="match status" value="1"/>
</dbReference>
<dbReference type="SMART" id="SM00406">
    <property type="entry name" value="IGv"/>
    <property type="match status" value="2"/>
</dbReference>
<sequence>MEVWILLIFIHQGYSLTSVTRGKVGEAVTFTCQFSDVENTRIKWYKQAVGDTLKLITVLMKGTVEPTFEEGISPSRFNATYTTVKSTMTILKTVKEDEAFYHCAISTWKMDYWTGTFLSLKEKSSKTVNYTVVQLPRVVDPVQPGDSVTLQCSIISDSQTSSCPSEHCVSWFGVRKDTILENILFTHKNGFQECDSKAEESSSTMSCIYHLSMNVSSSDSGTYYCALVTCGEVIFGNGEKLQIEESGGTLSLMWIVLAVGVLVCLLVLIKQRPDSCNAAQRKQRIVEKWNLKVKLSKSDVMPHHHSHDKYFVFLNLREKKHKCTLLPSLRRCQMQGTKRRWLLEWNSKSVTGLFVQWTAVINCFYGHVALLKTKAQKS</sequence>
<dbReference type="AlphaFoldDB" id="A0A9D2Y967"/>
<keyword evidence="2" id="KW-1003">Cell membrane</keyword>
<dbReference type="InterPro" id="IPR013783">
    <property type="entry name" value="Ig-like_fold"/>
</dbReference>
<dbReference type="PANTHER" id="PTHR19433">
    <property type="entry name" value="T-CELL RECEPTOR ALPHA CHAIN V REGION-RELATED"/>
    <property type="match status" value="1"/>
</dbReference>
<evidence type="ECO:0000313" key="11">
    <source>
        <dbReference type="EMBL" id="KAF7216305.1"/>
    </source>
</evidence>
<dbReference type="KEGG" id="nfu:107379421"/>
<evidence type="ECO:0000256" key="8">
    <source>
        <dbReference type="SAM" id="Phobius"/>
    </source>
</evidence>
<keyword evidence="5 8" id="KW-0472">Membrane</keyword>
<name>A0A9D2Y967_NOTFU</name>
<dbReference type="GO" id="GO:0005886">
    <property type="term" value="C:plasma membrane"/>
    <property type="evidence" value="ECO:0007669"/>
    <property type="project" value="UniProtKB-SubCell"/>
</dbReference>
<dbReference type="GO" id="GO:0009617">
    <property type="term" value="P:response to bacterium"/>
    <property type="evidence" value="ECO:0007669"/>
    <property type="project" value="TreeGrafter"/>
</dbReference>
<comment type="subcellular location">
    <subcellularLocation>
        <location evidence="1">Cell membrane</location>
    </subcellularLocation>
</comment>
<evidence type="ECO:0000256" key="5">
    <source>
        <dbReference type="ARBA" id="ARBA00023136"/>
    </source>
</evidence>
<dbReference type="InterPro" id="IPR007110">
    <property type="entry name" value="Ig-like_dom"/>
</dbReference>
<feature type="domain" description="Ig-like" evidence="10">
    <location>
        <begin position="25"/>
        <end position="129"/>
    </location>
</feature>
<feature type="transmembrane region" description="Helical" evidence="8">
    <location>
        <begin position="250"/>
        <end position="269"/>
    </location>
</feature>
<keyword evidence="3 9" id="KW-0732">Signal</keyword>
<dbReference type="Gene3D" id="2.60.40.10">
    <property type="entry name" value="Immunoglobulins"/>
    <property type="match status" value="2"/>
</dbReference>
<comment type="caution">
    <text evidence="11">The sequence shown here is derived from an EMBL/GenBank/DDBJ whole genome shotgun (WGS) entry which is preliminary data.</text>
</comment>
<gene>
    <name evidence="11" type="ORF">G4P62_000552</name>
</gene>
<protein>
    <submittedName>
        <fullName evidence="11">LOC107379421-like protein</fullName>
    </submittedName>
</protein>
<dbReference type="InterPro" id="IPR013106">
    <property type="entry name" value="Ig_V-set"/>
</dbReference>
<dbReference type="InterPro" id="IPR052051">
    <property type="entry name" value="TCR_complex_component"/>
</dbReference>
<dbReference type="SUPFAM" id="SSF48726">
    <property type="entry name" value="Immunoglobulin"/>
    <property type="match status" value="2"/>
</dbReference>
<evidence type="ECO:0000256" key="7">
    <source>
        <dbReference type="ARBA" id="ARBA00023180"/>
    </source>
</evidence>
<keyword evidence="7" id="KW-0325">Glycoprotein</keyword>
<keyword evidence="6" id="KW-1015">Disulfide bond</keyword>
<keyword evidence="8" id="KW-1133">Transmembrane helix</keyword>
<feature type="signal peptide" evidence="9">
    <location>
        <begin position="1"/>
        <end position="15"/>
    </location>
</feature>
<accession>A0A9D2Y967</accession>
<keyword evidence="4" id="KW-0391">Immunity</keyword>
<evidence type="ECO:0000313" key="12">
    <source>
        <dbReference type="Proteomes" id="UP000822369"/>
    </source>
</evidence>
<evidence type="ECO:0000256" key="6">
    <source>
        <dbReference type="ARBA" id="ARBA00023157"/>
    </source>
</evidence>
<evidence type="ECO:0000256" key="3">
    <source>
        <dbReference type="ARBA" id="ARBA00022729"/>
    </source>
</evidence>
<evidence type="ECO:0000259" key="10">
    <source>
        <dbReference type="PROSITE" id="PS50835"/>
    </source>
</evidence>
<evidence type="ECO:0000256" key="9">
    <source>
        <dbReference type="SAM" id="SignalP"/>
    </source>
</evidence>
<dbReference type="InterPro" id="IPR036179">
    <property type="entry name" value="Ig-like_dom_sf"/>
</dbReference>
<dbReference type="Pfam" id="PF07686">
    <property type="entry name" value="V-set"/>
    <property type="match status" value="1"/>
</dbReference>
<dbReference type="GO" id="GO:0002376">
    <property type="term" value="P:immune system process"/>
    <property type="evidence" value="ECO:0007669"/>
    <property type="project" value="UniProtKB-KW"/>
</dbReference>
<feature type="domain" description="Ig-like" evidence="10">
    <location>
        <begin position="130"/>
        <end position="225"/>
    </location>
</feature>